<sequence length="403" mass="46301">MALFPNFDSPDDIRRGKLAATMYPTLPSTAPASAPDPVVVQKTKGSFGRRELVTIQNESDKKPLTWNGHNFYQLVKGPALQRQQFYPTPPLSLDPNHAERPPDLTVCPRTANALYNLKKTHLQTVYGTQYTGNGPQNVLRLDNYDDACRGHAHELKEYFKNEFTPPHPLEGRHSEIRKPVKQKKRKRIIVGDGTELWVTDDEDDDLHTQYKVQESAVQAQNTYAEDTKQPVVEREPGTYSKNVHHLINHENSEFEQDLRHVPGTYYPSAHPYQAKSLLQFDKSSSSYKPTTRPATAPEIPRPRSPTIHNMPSQVPEETKTGSTNSDLYPKWFRKSSVYGPRRPSTALIELQNSWSRTEAHRKFHQEFPENAPDIRQKPDLRITTNERRHVIPETGVHVFYYHR</sequence>
<dbReference type="InParanoid" id="A7S4H3"/>
<organism evidence="2 3">
    <name type="scientific">Nematostella vectensis</name>
    <name type="common">Starlet sea anemone</name>
    <dbReference type="NCBI Taxonomy" id="45351"/>
    <lineage>
        <taxon>Eukaryota</taxon>
        <taxon>Metazoa</taxon>
        <taxon>Cnidaria</taxon>
        <taxon>Anthozoa</taxon>
        <taxon>Hexacorallia</taxon>
        <taxon>Actiniaria</taxon>
        <taxon>Edwardsiidae</taxon>
        <taxon>Nematostella</taxon>
    </lineage>
</organism>
<feature type="compositionally biased region" description="Polar residues" evidence="1">
    <location>
        <begin position="283"/>
        <end position="293"/>
    </location>
</feature>
<dbReference type="OrthoDB" id="10040207at2759"/>
<dbReference type="EMBL" id="DS469578">
    <property type="protein sequence ID" value="EDO41392.1"/>
    <property type="molecule type" value="Genomic_DNA"/>
</dbReference>
<dbReference type="GO" id="GO:0005813">
    <property type="term" value="C:centrosome"/>
    <property type="evidence" value="ECO:0000318"/>
    <property type="project" value="GO_Central"/>
</dbReference>
<protein>
    <submittedName>
        <fullName evidence="2">Uncharacterized protein</fullName>
    </submittedName>
</protein>
<feature type="region of interest" description="Disordered" evidence="1">
    <location>
        <begin position="283"/>
        <end position="326"/>
    </location>
</feature>
<name>A7S4H3_NEMVE</name>
<dbReference type="OMA" id="TTNERRH"/>
<dbReference type="eggNOG" id="ENOG502QUAM">
    <property type="taxonomic scope" value="Eukaryota"/>
</dbReference>
<dbReference type="InterPro" id="IPR027886">
    <property type="entry name" value="SPMIP4"/>
</dbReference>
<gene>
    <name evidence="2" type="ORF">NEMVEDRAFT_v1g242796</name>
</gene>
<reference evidence="2 3" key="1">
    <citation type="journal article" date="2007" name="Science">
        <title>Sea anemone genome reveals ancestral eumetazoan gene repertoire and genomic organization.</title>
        <authorList>
            <person name="Putnam N.H."/>
            <person name="Srivastava M."/>
            <person name="Hellsten U."/>
            <person name="Dirks B."/>
            <person name="Chapman J."/>
            <person name="Salamov A."/>
            <person name="Terry A."/>
            <person name="Shapiro H."/>
            <person name="Lindquist E."/>
            <person name="Kapitonov V.V."/>
            <person name="Jurka J."/>
            <person name="Genikhovich G."/>
            <person name="Grigoriev I.V."/>
            <person name="Lucas S.M."/>
            <person name="Steele R.E."/>
            <person name="Finnerty J.R."/>
            <person name="Technau U."/>
            <person name="Martindale M.Q."/>
            <person name="Rokhsar D.S."/>
        </authorList>
    </citation>
    <scope>NUCLEOTIDE SEQUENCE [LARGE SCALE GENOMIC DNA]</scope>
    <source>
        <strain evidence="3">CH2 X CH6</strain>
    </source>
</reference>
<accession>A7S4H3</accession>
<proteinExistence type="predicted"/>
<evidence type="ECO:0000313" key="3">
    <source>
        <dbReference type="Proteomes" id="UP000001593"/>
    </source>
</evidence>
<keyword evidence="3" id="KW-1185">Reference proteome</keyword>
<dbReference type="KEGG" id="nve:5513171"/>
<dbReference type="AlphaFoldDB" id="A7S4H3"/>
<dbReference type="Pfam" id="PF15093">
    <property type="entry name" value="SPMIP4-like"/>
    <property type="match status" value="1"/>
</dbReference>
<dbReference type="Proteomes" id="UP000001593">
    <property type="component" value="Unassembled WGS sequence"/>
</dbReference>
<evidence type="ECO:0000313" key="2">
    <source>
        <dbReference type="EMBL" id="EDO41392.1"/>
    </source>
</evidence>
<dbReference type="PANTHER" id="PTHR31393:SF2">
    <property type="entry name" value="CHROMOSOME 7 OPEN READING FRAME 31"/>
    <property type="match status" value="1"/>
</dbReference>
<dbReference type="PANTHER" id="PTHR31393">
    <property type="entry name" value="C5ORF31"/>
    <property type="match status" value="1"/>
</dbReference>
<dbReference type="HOGENOM" id="CLU_683910_0_0_1"/>
<evidence type="ECO:0000256" key="1">
    <source>
        <dbReference type="SAM" id="MobiDB-lite"/>
    </source>
</evidence>